<sequence length="1431" mass="151792">MNLRVLPALAAASLSLLAARAGAADAPWEGAPFSADPKAMLAAAQALAPPKAAGVDVLLEEGRFRYDARGALTLEHRLVFRLLTAEAARSWSRVERSYAPWQQARPELRARVITAQGEVHELDPSTLTEQGVADRADLMYSDRRAVAGPLPAVRAGSLVEELIVVRDTAPAFDGGTSTRFFLAQALPARRIRVEVAAPAGLPLRWVVRGIDAAPKETKDRGERRLVIDRRDVPGWTAVEPGAPRDTPPAPYLAFGWGRSWADVSARYAATWERQLAGSDLAAAAREALGEGKAPDRAEAVRRVVAWVHRSVRYTGLELGEAALVPATPTEVLKRRYGDCKDLSLLVAGLLRAAGHDARLALVRTDWHEVNPELPGISQFDHVVVRVEGSPAIWVDATDPYTPPGVLPPAVEGRLALVTPGGRELVRTPERAAADNRVRIVRELFMAESGRGRIRETRELVGALAASERAFRERIPPERRDEVAEHYAKEVLRAAEVLSATTEGLDDPSAPLRLVVDAKETDAVRTADDEAALPVTPDQVFDALPGFLTGDPEGHAAAPAKRTADLLLVVPYQWEVTYRIHAPDGFQPRPLPASTTERFGPATYSQAYALEPDGTVTATFRLDTGGRRLSAADAARLGKRAREVVRGGSPVVALDRTAAALLAAGKVPEALAEMRRLAALHPKEALHHVQLAAALVRLGFSEQAAAEVRQAIALEPDSAWAHRILGWILQHDAVGRYQGPGHDRAGALAAYRKAKDLDPDHAGGRAALAELLAREANGAPAATIGEAIEEFEAIRSDLHEQAFDGPYLRTLFDAGRDADAEKLARDVPRGRERDALLLAAVAMQRGAPAAEDEARGMGEGRRDALRDAARLMVGRRSYAAAAALAGAAAQGAPNAAEIRQQADLFLGLKPWESLAPQGSEAARLVKRLFVVALRSPEPGKELPGMVARARLGPELARIADQGLGGPVAGARRSLHEQGIPPDVLLDLVLSRVEMLEDGDPRAAVRVRVQFPFTPGDGRSAVFVVRDGKEPKVLATDTAWPILGAEALRLAGAGDLAGARRWLDWARETLPGAESDPSTPAGVLARLWRPGAEAGAPEVRRAAAAVLAWADEAGRTLPTLSEARAQAADPAERRALGFALAQAYRAAGKREDQLRVARELLQDDPASREAFALGAVALADLKRPADLEALAAGVLQRLPDDPEVLGLLGNLRLGAGKVDEAAKAFRRLIDAGKASPLVLNNAAWLELFRATPGKDALDWARRAVEGERGQNHPSLNTLAAIYAASGQPAEAREVFLRSLDVSGDALEPADWFVFGRIAEAWGVPEAARAAYARVAPDPLDPTAPHALAQRRLALLGPAPAVPGAPAQPVPAGPAPAAAPVVKPAGPAPAPAPSAAPPPAPATPDGAKPGKKAPARKKPAPPAPKAPAAGERPA</sequence>
<dbReference type="InterPro" id="IPR011990">
    <property type="entry name" value="TPR-like_helical_dom_sf"/>
</dbReference>
<organism evidence="5 6">
    <name type="scientific">Anaeromyxobacter dehalogenans (strain ATCC BAA-258 / DSM 21875 / 2CP-1)</name>
    <dbReference type="NCBI Taxonomy" id="455488"/>
    <lineage>
        <taxon>Bacteria</taxon>
        <taxon>Pseudomonadati</taxon>
        <taxon>Myxococcota</taxon>
        <taxon>Myxococcia</taxon>
        <taxon>Myxococcales</taxon>
        <taxon>Cystobacterineae</taxon>
        <taxon>Anaeromyxobacteraceae</taxon>
        <taxon>Anaeromyxobacter</taxon>
    </lineage>
</organism>
<evidence type="ECO:0000313" key="6">
    <source>
        <dbReference type="Proteomes" id="UP000007089"/>
    </source>
</evidence>
<keyword evidence="2" id="KW-0732">Signal</keyword>
<proteinExistence type="predicted"/>
<feature type="signal peptide" evidence="2">
    <location>
        <begin position="1"/>
        <end position="23"/>
    </location>
</feature>
<dbReference type="KEGG" id="acp:A2cp1_0514"/>
<evidence type="ECO:0000256" key="2">
    <source>
        <dbReference type="SAM" id="SignalP"/>
    </source>
</evidence>
<evidence type="ECO:0000259" key="4">
    <source>
        <dbReference type="Pfam" id="PF12969"/>
    </source>
</evidence>
<dbReference type="Gene3D" id="2.60.40.3140">
    <property type="match status" value="1"/>
</dbReference>
<gene>
    <name evidence="5" type="ordered locus">A2cp1_0514</name>
</gene>
<evidence type="ECO:0000313" key="5">
    <source>
        <dbReference type="EMBL" id="ACL63871.1"/>
    </source>
</evidence>
<feature type="region of interest" description="Disordered" evidence="1">
    <location>
        <begin position="1361"/>
        <end position="1431"/>
    </location>
</feature>
<evidence type="ECO:0000259" key="3">
    <source>
        <dbReference type="Pfam" id="PF01841"/>
    </source>
</evidence>
<reference evidence="5" key="1">
    <citation type="submission" date="2009-01" db="EMBL/GenBank/DDBJ databases">
        <title>Complete sequence of Anaeromyxobacter dehalogenans 2CP-1.</title>
        <authorList>
            <consortium name="US DOE Joint Genome Institute"/>
            <person name="Lucas S."/>
            <person name="Copeland A."/>
            <person name="Lapidus A."/>
            <person name="Glavina del Rio T."/>
            <person name="Dalin E."/>
            <person name="Tice H."/>
            <person name="Bruce D."/>
            <person name="Goodwin L."/>
            <person name="Pitluck S."/>
            <person name="Saunders E."/>
            <person name="Brettin T."/>
            <person name="Detter J.C."/>
            <person name="Han C."/>
            <person name="Larimer F."/>
            <person name="Land M."/>
            <person name="Hauser L."/>
            <person name="Kyrpides N."/>
            <person name="Ovchinnikova G."/>
            <person name="Beliaev A.S."/>
            <person name="Richardson P."/>
        </authorList>
    </citation>
    <scope>NUCLEOTIDE SEQUENCE</scope>
    <source>
        <strain evidence="5">2CP-1</strain>
    </source>
</reference>
<protein>
    <submittedName>
        <fullName evidence="5">Transglutaminase domain protein</fullName>
    </submittedName>
</protein>
<dbReference type="InterPro" id="IPR002931">
    <property type="entry name" value="Transglutaminase-like"/>
</dbReference>
<dbReference type="Gene3D" id="3.10.620.30">
    <property type="match status" value="1"/>
</dbReference>
<dbReference type="Gene3D" id="1.25.40.10">
    <property type="entry name" value="Tetratricopeptide repeat domain"/>
    <property type="match status" value="2"/>
</dbReference>
<feature type="domain" description="DUF3857" evidence="4">
    <location>
        <begin position="69"/>
        <end position="233"/>
    </location>
</feature>
<accession>B8JBU9</accession>
<dbReference type="EMBL" id="CP001359">
    <property type="protein sequence ID" value="ACL63871.1"/>
    <property type="molecule type" value="Genomic_DNA"/>
</dbReference>
<feature type="chain" id="PRO_5002875323" evidence="2">
    <location>
        <begin position="24"/>
        <end position="1431"/>
    </location>
</feature>
<feature type="compositionally biased region" description="Pro residues" evidence="1">
    <location>
        <begin position="1361"/>
        <end position="1371"/>
    </location>
</feature>
<dbReference type="SMART" id="SM00028">
    <property type="entry name" value="TPR"/>
    <property type="match status" value="3"/>
</dbReference>
<name>B8JBU9_ANAD2</name>
<dbReference type="InterPro" id="IPR038765">
    <property type="entry name" value="Papain-like_cys_pep_sf"/>
</dbReference>
<dbReference type="Pfam" id="PF01841">
    <property type="entry name" value="Transglut_core"/>
    <property type="match status" value="1"/>
</dbReference>
<feature type="compositionally biased region" description="Pro residues" evidence="1">
    <location>
        <begin position="1383"/>
        <end position="1399"/>
    </location>
</feature>
<dbReference type="InterPro" id="IPR024618">
    <property type="entry name" value="DUF3857"/>
</dbReference>
<dbReference type="InterPro" id="IPR019734">
    <property type="entry name" value="TPR_rpt"/>
</dbReference>
<feature type="domain" description="Transglutaminase-like" evidence="3">
    <location>
        <begin position="292"/>
        <end position="386"/>
    </location>
</feature>
<dbReference type="HOGENOM" id="CLU_255103_0_0_7"/>
<feature type="compositionally biased region" description="Basic residues" evidence="1">
    <location>
        <begin position="1406"/>
        <end position="1416"/>
    </location>
</feature>
<dbReference type="RefSeq" id="WP_012631919.1">
    <property type="nucleotide sequence ID" value="NC_011891.1"/>
</dbReference>
<keyword evidence="6" id="KW-1185">Reference proteome</keyword>
<dbReference type="SUPFAM" id="SSF48452">
    <property type="entry name" value="TPR-like"/>
    <property type="match status" value="1"/>
</dbReference>
<dbReference type="Pfam" id="PF12969">
    <property type="entry name" value="DUF3857"/>
    <property type="match status" value="1"/>
</dbReference>
<dbReference type="SUPFAM" id="SSF54001">
    <property type="entry name" value="Cysteine proteinases"/>
    <property type="match status" value="1"/>
</dbReference>
<feature type="compositionally biased region" description="Low complexity" evidence="1">
    <location>
        <begin position="1372"/>
        <end position="1382"/>
    </location>
</feature>
<evidence type="ECO:0000256" key="1">
    <source>
        <dbReference type="SAM" id="MobiDB-lite"/>
    </source>
</evidence>
<dbReference type="Proteomes" id="UP000007089">
    <property type="component" value="Chromosome"/>
</dbReference>